<dbReference type="InterPro" id="IPR029063">
    <property type="entry name" value="SAM-dependent_MTases_sf"/>
</dbReference>
<protein>
    <recommendedName>
        <fullName evidence="3">Histidine-specific methyltransferase SAM-dependent domain-containing protein</fullName>
    </recommendedName>
</protein>
<proteinExistence type="predicted"/>
<dbReference type="Proteomes" id="UP001209803">
    <property type="component" value="Chromosome"/>
</dbReference>
<gene>
    <name evidence="1" type="ORF">K1718_01725</name>
</gene>
<name>A0ABY8FBT5_9HYPH</name>
<evidence type="ECO:0008006" key="3">
    <source>
        <dbReference type="Google" id="ProtNLM"/>
    </source>
</evidence>
<organism evidence="1 2">
    <name type="scientific">Roseibium porphyridii</name>
    <dbReference type="NCBI Taxonomy" id="2866279"/>
    <lineage>
        <taxon>Bacteria</taxon>
        <taxon>Pseudomonadati</taxon>
        <taxon>Pseudomonadota</taxon>
        <taxon>Alphaproteobacteria</taxon>
        <taxon>Hyphomicrobiales</taxon>
        <taxon>Stappiaceae</taxon>
        <taxon>Roseibium</taxon>
    </lineage>
</organism>
<keyword evidence="2" id="KW-1185">Reference proteome</keyword>
<dbReference type="Gene3D" id="3.40.50.150">
    <property type="entry name" value="Vaccinia Virus protein VP39"/>
    <property type="match status" value="1"/>
</dbReference>
<sequence length="352" mass="39545">MTFAFSIETAGQQTESRPDLRNFESQTLTLQHRVHQSIAAHTEFGPERILTQDNRVKYTNAGSAETATEHLDEVFQLMRQLNQFGVGSNDLGRLRDDGMSFKLALRQCLDLVVASLNGGSLVYVELGPEPVKTAFILSTLTELGVDIDRYVAVDINPMSAAPMRAALKQILPDLPMQFITAPFEAFRLADILEPGAPAALVTMLGFQEGNDDPYVVNKWLRSIARSGDLLLSESQLYAAGQIERIPSFYAHAAMRRFSRLAFERAVHKDLPSLNRFFLLPVPFHDGESAFVAILGEEFEDTINGRILHVSNFCLKLTLEQYRHYRQLGGYFDITGETMTDDQTLHFQLSRRV</sequence>
<dbReference type="EMBL" id="CP120863">
    <property type="protein sequence ID" value="WFE90093.1"/>
    <property type="molecule type" value="Genomic_DNA"/>
</dbReference>
<accession>A0ABY8FBT5</accession>
<dbReference type="RefSeq" id="WP_265679941.1">
    <property type="nucleotide sequence ID" value="NZ_CP120863.1"/>
</dbReference>
<evidence type="ECO:0000313" key="2">
    <source>
        <dbReference type="Proteomes" id="UP001209803"/>
    </source>
</evidence>
<reference evidence="1 2" key="1">
    <citation type="submission" date="2023-03" db="EMBL/GenBank/DDBJ databases">
        <title>Roseibium porphyridii sp. nov. and Roseibium rhodosorbium sp. nov. isolated from marine algae, Porphyridium cruentum and Rhodosorus marinus, respectively.</title>
        <authorList>
            <person name="Lee M.W."/>
            <person name="Choi B.J."/>
            <person name="Lee J.K."/>
            <person name="Choi D.G."/>
            <person name="Baek J.H."/>
            <person name="Bayburt H."/>
            <person name="Kim J.M."/>
            <person name="Han D.M."/>
            <person name="Kim K.H."/>
            <person name="Jeon C.O."/>
        </authorList>
    </citation>
    <scope>NUCLEOTIDE SEQUENCE [LARGE SCALE GENOMIC DNA]</scope>
    <source>
        <strain evidence="1 2">KMA01</strain>
    </source>
</reference>
<evidence type="ECO:0000313" key="1">
    <source>
        <dbReference type="EMBL" id="WFE90093.1"/>
    </source>
</evidence>